<evidence type="ECO:0000313" key="2">
    <source>
        <dbReference type="EMBL" id="CAG8513309.1"/>
    </source>
</evidence>
<dbReference type="Pfam" id="PF25794">
    <property type="entry name" value="SACS"/>
    <property type="match status" value="1"/>
</dbReference>
<reference evidence="2" key="1">
    <citation type="submission" date="2021-06" db="EMBL/GenBank/DDBJ databases">
        <authorList>
            <person name="Kallberg Y."/>
            <person name="Tangrot J."/>
            <person name="Rosling A."/>
        </authorList>
    </citation>
    <scope>NUCLEOTIDE SEQUENCE</scope>
    <source>
        <strain evidence="2">87-6 pot B 2015</strain>
    </source>
</reference>
<sequence>MQLCVGGKQDDNTMIGMHGLGFNTFSFYDVPSFISGDSIAFLDLQEKFLRQRGIIGPFPTNGIEGLSEKDQLVPFEGIEASIFVRILREYSFESHFEGKQVKYLTELSR</sequence>
<organism evidence="2 3">
    <name type="scientific">Funneliformis mosseae</name>
    <name type="common">Endomycorrhizal fungus</name>
    <name type="synonym">Glomus mosseae</name>
    <dbReference type="NCBI Taxonomy" id="27381"/>
    <lineage>
        <taxon>Eukaryota</taxon>
        <taxon>Fungi</taxon>
        <taxon>Fungi incertae sedis</taxon>
        <taxon>Mucoromycota</taxon>
        <taxon>Glomeromycotina</taxon>
        <taxon>Glomeromycetes</taxon>
        <taxon>Glomerales</taxon>
        <taxon>Glomeraceae</taxon>
        <taxon>Funneliformis</taxon>
    </lineage>
</organism>
<dbReference type="AlphaFoldDB" id="A0A9N9A0U7"/>
<evidence type="ECO:0000313" key="3">
    <source>
        <dbReference type="Proteomes" id="UP000789375"/>
    </source>
</evidence>
<proteinExistence type="predicted"/>
<protein>
    <submittedName>
        <fullName evidence="2">10627_t:CDS:1</fullName>
    </submittedName>
</protein>
<dbReference type="InterPro" id="IPR058210">
    <property type="entry name" value="SACS/Nov_dom"/>
</dbReference>
<comment type="caution">
    <text evidence="2">The sequence shown here is derived from an EMBL/GenBank/DDBJ whole genome shotgun (WGS) entry which is preliminary data.</text>
</comment>
<gene>
    <name evidence="2" type="ORF">FMOSSE_LOCUS4653</name>
</gene>
<feature type="domain" description="Sacsin/Nov" evidence="1">
    <location>
        <begin position="2"/>
        <end position="52"/>
    </location>
</feature>
<evidence type="ECO:0000259" key="1">
    <source>
        <dbReference type="Pfam" id="PF25794"/>
    </source>
</evidence>
<dbReference type="EMBL" id="CAJVPP010000801">
    <property type="protein sequence ID" value="CAG8513309.1"/>
    <property type="molecule type" value="Genomic_DNA"/>
</dbReference>
<accession>A0A9N9A0U7</accession>
<keyword evidence="3" id="KW-1185">Reference proteome</keyword>
<dbReference type="Proteomes" id="UP000789375">
    <property type="component" value="Unassembled WGS sequence"/>
</dbReference>
<name>A0A9N9A0U7_FUNMO</name>